<evidence type="ECO:0000256" key="3">
    <source>
        <dbReference type="SAM" id="MobiDB-lite"/>
    </source>
</evidence>
<proteinExistence type="predicted"/>
<dbReference type="NCBIfam" id="NF000355">
    <property type="entry name" value="ribo_prot_ABC_F"/>
    <property type="match status" value="1"/>
</dbReference>
<dbReference type="AlphaFoldDB" id="A0A916VDV8"/>
<dbReference type="SMART" id="SM00382">
    <property type="entry name" value="AAA"/>
    <property type="match status" value="2"/>
</dbReference>
<keyword evidence="6" id="KW-1185">Reference proteome</keyword>
<dbReference type="PROSITE" id="PS00211">
    <property type="entry name" value="ABC_TRANSPORTER_1"/>
    <property type="match status" value="1"/>
</dbReference>
<feature type="region of interest" description="Disordered" evidence="3">
    <location>
        <begin position="266"/>
        <end position="285"/>
    </location>
</feature>
<feature type="domain" description="ABC transporter" evidence="4">
    <location>
        <begin position="4"/>
        <end position="213"/>
    </location>
</feature>
<accession>A0A916VDV8</accession>
<evidence type="ECO:0000313" key="6">
    <source>
        <dbReference type="Proteomes" id="UP000613208"/>
    </source>
</evidence>
<keyword evidence="2" id="KW-0067">ATP-binding</keyword>
<dbReference type="InterPro" id="IPR051309">
    <property type="entry name" value="ABCF_ATPase"/>
</dbReference>
<evidence type="ECO:0000313" key="5">
    <source>
        <dbReference type="EMBL" id="GFO86724.1"/>
    </source>
</evidence>
<feature type="region of interest" description="Disordered" evidence="3">
    <location>
        <begin position="231"/>
        <end position="256"/>
    </location>
</feature>
<dbReference type="InterPro" id="IPR027417">
    <property type="entry name" value="P-loop_NTPase"/>
</dbReference>
<reference evidence="5" key="1">
    <citation type="submission" date="2020-06" db="EMBL/GenBank/DDBJ databases">
        <title>Characterization of fructooligosaccharide metabolism and fructooligosaccharide-degrading enzymes in human commensal butyrate producers.</title>
        <authorList>
            <person name="Tanno H."/>
            <person name="Fujii T."/>
            <person name="Hirano K."/>
            <person name="Maeno S."/>
            <person name="Tonozuka T."/>
            <person name="Sakamoto M."/>
            <person name="Ohkuma M."/>
            <person name="Tochio T."/>
            <person name="Endo A."/>
        </authorList>
    </citation>
    <scope>NUCLEOTIDE SEQUENCE</scope>
    <source>
        <strain evidence="5">JCM 17466</strain>
    </source>
</reference>
<dbReference type="SUPFAM" id="SSF52540">
    <property type="entry name" value="P-loop containing nucleoside triphosphate hydrolases"/>
    <property type="match status" value="2"/>
</dbReference>
<dbReference type="Gene3D" id="3.40.50.300">
    <property type="entry name" value="P-loop containing nucleotide triphosphate hydrolases"/>
    <property type="match status" value="2"/>
</dbReference>
<evidence type="ECO:0000256" key="1">
    <source>
        <dbReference type="ARBA" id="ARBA00022741"/>
    </source>
</evidence>
<comment type="caution">
    <text evidence="5">The sequence shown here is derived from an EMBL/GenBank/DDBJ whole genome shotgun (WGS) entry which is preliminary data.</text>
</comment>
<dbReference type="InterPro" id="IPR017871">
    <property type="entry name" value="ABC_transporter-like_CS"/>
</dbReference>
<dbReference type="InterPro" id="IPR003439">
    <property type="entry name" value="ABC_transporter-like_ATP-bd"/>
</dbReference>
<keyword evidence="1" id="KW-0547">Nucleotide-binding</keyword>
<dbReference type="GO" id="GO:0016887">
    <property type="term" value="F:ATP hydrolysis activity"/>
    <property type="evidence" value="ECO:0007669"/>
    <property type="project" value="InterPro"/>
</dbReference>
<dbReference type="PANTHER" id="PTHR42855">
    <property type="entry name" value="ABC TRANSPORTER ATP-BINDING SUBUNIT"/>
    <property type="match status" value="1"/>
</dbReference>
<feature type="domain" description="ABC transporter" evidence="4">
    <location>
        <begin position="313"/>
        <end position="496"/>
    </location>
</feature>
<dbReference type="PANTHER" id="PTHR42855:SF2">
    <property type="entry name" value="DRUG RESISTANCE ABC TRANSPORTER,ATP-BINDING PROTEIN"/>
    <property type="match status" value="1"/>
</dbReference>
<dbReference type="PROSITE" id="PS50893">
    <property type="entry name" value="ABC_TRANSPORTER_2"/>
    <property type="match status" value="2"/>
</dbReference>
<dbReference type="CDD" id="cd03221">
    <property type="entry name" value="ABCF_EF-3"/>
    <property type="match status" value="2"/>
</dbReference>
<evidence type="ECO:0000256" key="2">
    <source>
        <dbReference type="ARBA" id="ARBA00022840"/>
    </source>
</evidence>
<dbReference type="GO" id="GO:0005524">
    <property type="term" value="F:ATP binding"/>
    <property type="evidence" value="ECO:0007669"/>
    <property type="project" value="UniProtKB-KW"/>
</dbReference>
<sequence>MSMIRVANVTFGYDTSSENVFENISFQADTSWKLGLIGRNGKGKTTLLHLLEGKYPYKGEIQTSMPFQYFPFHAGNQERNTIDVLEDMDPQYEFWKILREMNLLGIPEDVLFRPYETLSCGERTKIQLAVLFAGENSFLLLDEPTNHLDVEGRESVARYLSGKQGFILVSHDRAFLDQCVDHILAINRNSIQLQKGNFSSWYENKQRQDQFEAAQNARLKKEIRHLQEASRRAGQWADKSERSKIGHDPVKQTDWKGRRPYIGEKTRKMQARKKDIQQKQNRAVKEKSGLLKDLEEIQSLKLRPKGHEKKRLVRCENLQILYDGRKIFRPLTLEVSQGERVNLRGSNGCGKSSLIKLIRGEEIEHQGTIETAGHMDISYVSQDTSMLRGTLRNFARERGVDETLLKTILRKLDFSRETLDQAMECFSQGQKKKVLIAASLCDRAHLYLWDEPLNYIDIFSRMQLEELLKEFQPTMIFVEHDRVFADRIATRTVEITR</sequence>
<dbReference type="Pfam" id="PF00005">
    <property type="entry name" value="ABC_tran"/>
    <property type="match status" value="2"/>
</dbReference>
<feature type="compositionally biased region" description="Basic and acidic residues" evidence="3">
    <location>
        <begin position="238"/>
        <end position="256"/>
    </location>
</feature>
<evidence type="ECO:0000259" key="4">
    <source>
        <dbReference type="PROSITE" id="PS50893"/>
    </source>
</evidence>
<dbReference type="RefSeq" id="WP_201312368.1">
    <property type="nucleotide sequence ID" value="NZ_BLYI01000073.1"/>
</dbReference>
<protein>
    <submittedName>
        <fullName evidence="5">Lsa family ABC-F type ribosomal protection protein</fullName>
    </submittedName>
</protein>
<dbReference type="InterPro" id="IPR003593">
    <property type="entry name" value="AAA+_ATPase"/>
</dbReference>
<organism evidence="5 6">
    <name type="scientific">Anaerostipes butyraticus</name>
    <dbReference type="NCBI Taxonomy" id="645466"/>
    <lineage>
        <taxon>Bacteria</taxon>
        <taxon>Bacillati</taxon>
        <taxon>Bacillota</taxon>
        <taxon>Clostridia</taxon>
        <taxon>Lachnospirales</taxon>
        <taxon>Lachnospiraceae</taxon>
        <taxon>Anaerostipes</taxon>
    </lineage>
</organism>
<dbReference type="EMBL" id="BLYI01000073">
    <property type="protein sequence ID" value="GFO86724.1"/>
    <property type="molecule type" value="Genomic_DNA"/>
</dbReference>
<name>A0A916VDV8_9FIRM</name>
<gene>
    <name evidence="5" type="ORF">ANBU17_30710</name>
</gene>
<dbReference type="Proteomes" id="UP000613208">
    <property type="component" value="Unassembled WGS sequence"/>
</dbReference>